<dbReference type="GO" id="GO:0031676">
    <property type="term" value="C:plasma membrane-derived thylakoid membrane"/>
    <property type="evidence" value="ECO:0007669"/>
    <property type="project" value="UniProtKB-SubCell"/>
</dbReference>
<evidence type="ECO:0000256" key="1">
    <source>
        <dbReference type="ARBA" id="ARBA00022448"/>
    </source>
</evidence>
<comment type="caution">
    <text evidence="9">The sequence shown here is derived from an EMBL/GenBank/DDBJ whole genome shotgun (WGS) entry which is preliminary data.</text>
</comment>
<protein>
    <recommendedName>
        <fullName evidence="8">NAD(P)H-quinone oxidoreductase subunit N</fullName>
        <ecNumber evidence="8">7.1.1.-</ecNumber>
    </recommendedName>
    <alternativeName>
        <fullName evidence="8">NAD(P)H dehydrogenase I subunit N</fullName>
        <shortName evidence="8">NDH-1 subunit N</shortName>
        <shortName evidence="8">NDH-N</shortName>
    </alternativeName>
</protein>
<keyword evidence="6 8" id="KW-0520">NAD</keyword>
<evidence type="ECO:0000256" key="8">
    <source>
        <dbReference type="HAMAP-Rule" id="MF_01353"/>
    </source>
</evidence>
<evidence type="ECO:0000256" key="2">
    <source>
        <dbReference type="ARBA" id="ARBA00022719"/>
    </source>
</evidence>
<dbReference type="eggNOG" id="ENOG5033TWM">
    <property type="taxonomic scope" value="Bacteria"/>
</dbReference>
<dbReference type="Proteomes" id="UP000030598">
    <property type="component" value="Unassembled WGS sequence"/>
</dbReference>
<dbReference type="PANTHER" id="PTHR35515">
    <property type="entry name" value="NAD(P)H-QUINONE OXIDOREDUCTASE SUBUNIT N, CHLOROPLASTIC"/>
    <property type="match status" value="1"/>
</dbReference>
<proteinExistence type="inferred from homology"/>
<dbReference type="GO" id="GO:0048038">
    <property type="term" value="F:quinone binding"/>
    <property type="evidence" value="ECO:0007669"/>
    <property type="project" value="UniProtKB-KW"/>
</dbReference>
<evidence type="ECO:0000256" key="4">
    <source>
        <dbReference type="ARBA" id="ARBA00022957"/>
    </source>
</evidence>
<comment type="similarity">
    <text evidence="8">Belongs to the complex I NdhN subunit family.</text>
</comment>
<reference evidence="10" key="1">
    <citation type="journal article" date="2014" name="Sci. Data">
        <title>Genomes of diverse isolates of the marine cyanobacterium Prochlorococcus.</title>
        <authorList>
            <person name="Biller S."/>
            <person name="Berube P."/>
            <person name="Thompson J."/>
            <person name="Kelly L."/>
            <person name="Roggensack S."/>
            <person name="Awad L."/>
            <person name="Roache-Johnson K."/>
            <person name="Ding H."/>
            <person name="Giovannoni S.J."/>
            <person name="Moore L.R."/>
            <person name="Chisholm S.W."/>
        </authorList>
    </citation>
    <scope>NUCLEOTIDE SEQUENCE [LARGE SCALE GENOMIC DNA]</scope>
    <source>
        <strain evidence="10">GP2</strain>
    </source>
</reference>
<gene>
    <name evidence="8" type="primary">ndhN</name>
    <name evidence="9" type="ORF">EU91_1725</name>
</gene>
<dbReference type="AlphaFoldDB" id="A0A0A1Z7Q6"/>
<keyword evidence="2 8" id="KW-0874">Quinone</keyword>
<dbReference type="HAMAP" id="MF_01353">
    <property type="entry name" value="NDH1_NDH1N"/>
    <property type="match status" value="1"/>
</dbReference>
<dbReference type="Pfam" id="PF11909">
    <property type="entry name" value="NdhN"/>
    <property type="match status" value="1"/>
</dbReference>
<keyword evidence="3 8" id="KW-0521">NADP</keyword>
<keyword evidence="8" id="KW-0793">Thylakoid</keyword>
<comment type="catalytic activity">
    <reaction evidence="8">
        <text>a plastoquinone + NADH + (n+1) H(+)(in) = a plastoquinol + NAD(+) + n H(+)(out)</text>
        <dbReference type="Rhea" id="RHEA:42608"/>
        <dbReference type="Rhea" id="RHEA-COMP:9561"/>
        <dbReference type="Rhea" id="RHEA-COMP:9562"/>
        <dbReference type="ChEBI" id="CHEBI:15378"/>
        <dbReference type="ChEBI" id="CHEBI:17757"/>
        <dbReference type="ChEBI" id="CHEBI:57540"/>
        <dbReference type="ChEBI" id="CHEBI:57945"/>
        <dbReference type="ChEBI" id="CHEBI:62192"/>
    </reaction>
</comment>
<dbReference type="PANTHER" id="PTHR35515:SF1">
    <property type="entry name" value="NAD(P)H-QUINONE OXIDOREDUCTASE SUBUNIT N, CHLOROPLASTIC"/>
    <property type="match status" value="1"/>
</dbReference>
<name>A0A0A1Z7Q6_PROMR</name>
<evidence type="ECO:0000256" key="7">
    <source>
        <dbReference type="ARBA" id="ARBA00023136"/>
    </source>
</evidence>
<evidence type="ECO:0000256" key="5">
    <source>
        <dbReference type="ARBA" id="ARBA00022967"/>
    </source>
</evidence>
<evidence type="ECO:0000313" key="9">
    <source>
        <dbReference type="EMBL" id="KGF85622.1"/>
    </source>
</evidence>
<comment type="catalytic activity">
    <reaction evidence="8">
        <text>a plastoquinone + NADPH + (n+1) H(+)(in) = a plastoquinol + NADP(+) + n H(+)(out)</text>
        <dbReference type="Rhea" id="RHEA:42612"/>
        <dbReference type="Rhea" id="RHEA-COMP:9561"/>
        <dbReference type="Rhea" id="RHEA-COMP:9562"/>
        <dbReference type="ChEBI" id="CHEBI:15378"/>
        <dbReference type="ChEBI" id="CHEBI:17757"/>
        <dbReference type="ChEBI" id="CHEBI:57783"/>
        <dbReference type="ChEBI" id="CHEBI:58349"/>
        <dbReference type="ChEBI" id="CHEBI:62192"/>
    </reaction>
</comment>
<evidence type="ECO:0000313" key="10">
    <source>
        <dbReference type="Proteomes" id="UP000030598"/>
    </source>
</evidence>
<dbReference type="EMBL" id="JNAH01000008">
    <property type="protein sequence ID" value="KGF85622.1"/>
    <property type="molecule type" value="Genomic_DNA"/>
</dbReference>
<keyword evidence="7 8" id="KW-0472">Membrane</keyword>
<accession>A0A0A1Z7Q6</accession>
<evidence type="ECO:0000256" key="6">
    <source>
        <dbReference type="ARBA" id="ARBA00023027"/>
    </source>
</evidence>
<dbReference type="GO" id="GO:0016655">
    <property type="term" value="F:oxidoreductase activity, acting on NAD(P)H, quinone or similar compound as acceptor"/>
    <property type="evidence" value="ECO:0007669"/>
    <property type="project" value="UniProtKB-UniRule"/>
</dbReference>
<comment type="subunit">
    <text evidence="8">NDH-1 can be composed of about 15 different subunits; different subcomplexes with different compositions have been identified which probably have different functions.</text>
</comment>
<keyword evidence="4 8" id="KW-0618">Plastoquinone</keyword>
<dbReference type="STRING" id="59925.EU91_1725"/>
<organism evidence="9 10">
    <name type="scientific">Prochlorococcus marinus str. GP2</name>
    <dbReference type="NCBI Taxonomy" id="59925"/>
    <lineage>
        <taxon>Bacteria</taxon>
        <taxon>Bacillati</taxon>
        <taxon>Cyanobacteriota</taxon>
        <taxon>Cyanophyceae</taxon>
        <taxon>Synechococcales</taxon>
        <taxon>Prochlorococcaceae</taxon>
        <taxon>Prochlorococcus</taxon>
    </lineage>
</organism>
<keyword evidence="5 8" id="KW-1278">Translocase</keyword>
<sequence length="158" mass="17800">MPLLLTGKKFHNDLKTNKCLAIFAPLEGGYETRLLRRMRAKGFKTFITSARGLGDPEVFLLKLHGVRPPHLGHQSVGRNGALGEVQQVIPQASELFNENDKNKLLWLLEGQVLSQSELESLIEICTNDNKLTIVIEMGGSRKLEWKPLSNYILDEFES</sequence>
<dbReference type="OrthoDB" id="510798at2"/>
<dbReference type="RefSeq" id="WP_025965040.1">
    <property type="nucleotide sequence ID" value="NZ_CP138934.1"/>
</dbReference>
<comment type="function">
    <text evidence="8">NDH-1 shuttles electrons from an unknown electron donor, via FMN and iron-sulfur (Fe-S) centers, to quinones in the respiratory and/or the photosynthetic chain. The immediate electron acceptor for the enzyme in this species is believed to be plastoquinone. Couples the redox reaction to proton translocation, and thus conserves the redox energy in a proton gradient. Cyanobacterial NDH-1 also plays a role in inorganic carbon-concentration.</text>
</comment>
<comment type="subcellular location">
    <subcellularLocation>
        <location evidence="8">Cellular thylakoid membrane</location>
        <topology evidence="8">Peripheral membrane protein</topology>
        <orientation evidence="8">Cytoplasmic side</orientation>
    </subcellularLocation>
</comment>
<dbReference type="InterPro" id="IPR020874">
    <property type="entry name" value="NAD(P)H-quinone_OxRdtase_su_N"/>
</dbReference>
<keyword evidence="1 8" id="KW-0813">Transport</keyword>
<evidence type="ECO:0000256" key="3">
    <source>
        <dbReference type="ARBA" id="ARBA00022857"/>
    </source>
</evidence>
<dbReference type="EC" id="7.1.1.-" evidence="8"/>